<evidence type="ECO:0000259" key="3">
    <source>
        <dbReference type="Pfam" id="PF00483"/>
    </source>
</evidence>
<evidence type="ECO:0000256" key="2">
    <source>
        <dbReference type="ARBA" id="ARBA00022695"/>
    </source>
</evidence>
<evidence type="ECO:0000256" key="1">
    <source>
        <dbReference type="ARBA" id="ARBA00022679"/>
    </source>
</evidence>
<dbReference type="Gene3D" id="3.40.50.1000">
    <property type="entry name" value="HAD superfamily/HAD-like"/>
    <property type="match status" value="1"/>
</dbReference>
<dbReference type="InterPro" id="IPR029044">
    <property type="entry name" value="Nucleotide-diphossugar_trans"/>
</dbReference>
<proteinExistence type="predicted"/>
<dbReference type="InterPro" id="IPR005835">
    <property type="entry name" value="NTP_transferase_dom"/>
</dbReference>
<dbReference type="CDD" id="cd04183">
    <property type="entry name" value="GT2_BcE_like"/>
    <property type="match status" value="1"/>
</dbReference>
<dbReference type="SUPFAM" id="SSF56784">
    <property type="entry name" value="HAD-like"/>
    <property type="match status" value="1"/>
</dbReference>
<dbReference type="Pfam" id="PF00483">
    <property type="entry name" value="NTP_transferase"/>
    <property type="match status" value="1"/>
</dbReference>
<name>A0A6J7WJG8_9CAUD</name>
<dbReference type="PANTHER" id="PTHR43584:SF8">
    <property type="entry name" value="N-ACETYLMURAMATE ALPHA-1-PHOSPHATE URIDYLYLTRANSFERASE"/>
    <property type="match status" value="1"/>
</dbReference>
<dbReference type="InterPro" id="IPR036412">
    <property type="entry name" value="HAD-like_sf"/>
</dbReference>
<feature type="domain" description="Nucleotidyl transferase" evidence="3">
    <location>
        <begin position="8"/>
        <end position="224"/>
    </location>
</feature>
<dbReference type="Pfam" id="PF08282">
    <property type="entry name" value="Hydrolase_3"/>
    <property type="match status" value="1"/>
</dbReference>
<keyword evidence="1 4" id="KW-0808">Transferase</keyword>
<dbReference type="InterPro" id="IPR023214">
    <property type="entry name" value="HAD_sf"/>
</dbReference>
<dbReference type="GO" id="GO:0016779">
    <property type="term" value="F:nucleotidyltransferase activity"/>
    <property type="evidence" value="ECO:0007669"/>
    <property type="project" value="UniProtKB-KW"/>
</dbReference>
<gene>
    <name evidence="4" type="ORF">UFOVP204_101</name>
</gene>
<dbReference type="SUPFAM" id="SSF53448">
    <property type="entry name" value="Nucleotide-diphospho-sugar transferases"/>
    <property type="match status" value="1"/>
</dbReference>
<accession>A0A6J7WJG8</accession>
<sequence>MNILIPLAGKGSRFLNAGYTIPKPLITANGKTLIEHSLDSLGIDGNYIFITRKYKNEEYNAQLSKILKEKRPNSIEIVLDYDQNGAADACLQAKEFINNEEELIITNCDQLLNWNSKDFKDFISKDMDGSIVLFDSNDARHSYAELYNKKVVRVVEKNPISSHALVGVHYWKKGSDFVRSAEDQIILSTGEAYISSTYQNLINEGKSILPFFIKKQDFIPLGTPDDVAIYEGKIREFYTEKPKTIFCDIDGTIIKHSHRFSELNKDTAQDLAGVIEKFNEWDSKGHRIILTTARKESARSFTEHQLHMLGFCWDMLIMGVTSGVRVVINDKLNEEDRNRAESVNLITDEGFKKFDWKSIGL</sequence>
<protein>
    <submittedName>
        <fullName evidence="4">RmlA_long, glucose-1-phosphate thymidylyltransferase</fullName>
    </submittedName>
</protein>
<keyword evidence="2" id="KW-0548">Nucleotidyltransferase</keyword>
<organism evidence="4">
    <name type="scientific">uncultured Caudovirales phage</name>
    <dbReference type="NCBI Taxonomy" id="2100421"/>
    <lineage>
        <taxon>Viruses</taxon>
        <taxon>Duplodnaviria</taxon>
        <taxon>Heunggongvirae</taxon>
        <taxon>Uroviricota</taxon>
        <taxon>Caudoviricetes</taxon>
        <taxon>Peduoviridae</taxon>
        <taxon>Maltschvirus</taxon>
        <taxon>Maltschvirus maltsch</taxon>
    </lineage>
</organism>
<evidence type="ECO:0000313" key="4">
    <source>
        <dbReference type="EMBL" id="CAB5218219.1"/>
    </source>
</evidence>
<reference evidence="4" key="1">
    <citation type="submission" date="2020-05" db="EMBL/GenBank/DDBJ databases">
        <authorList>
            <person name="Chiriac C."/>
            <person name="Salcher M."/>
            <person name="Ghai R."/>
            <person name="Kavagutti S V."/>
        </authorList>
    </citation>
    <scope>NUCLEOTIDE SEQUENCE</scope>
</reference>
<dbReference type="PANTHER" id="PTHR43584">
    <property type="entry name" value="NUCLEOTIDYL TRANSFERASE"/>
    <property type="match status" value="1"/>
</dbReference>
<dbReference type="Gene3D" id="3.90.550.10">
    <property type="entry name" value="Spore Coat Polysaccharide Biosynthesis Protein SpsA, Chain A"/>
    <property type="match status" value="1"/>
</dbReference>
<dbReference type="EMBL" id="LR798257">
    <property type="protein sequence ID" value="CAB5218219.1"/>
    <property type="molecule type" value="Genomic_DNA"/>
</dbReference>
<dbReference type="InterPro" id="IPR050065">
    <property type="entry name" value="GlmU-like"/>
</dbReference>